<evidence type="ECO:0000313" key="2">
    <source>
        <dbReference type="EMBL" id="GFR80160.1"/>
    </source>
</evidence>
<feature type="domain" description="PiggyBac transposable element-derived protein" evidence="1">
    <location>
        <begin position="1"/>
        <end position="40"/>
    </location>
</feature>
<evidence type="ECO:0000313" key="3">
    <source>
        <dbReference type="Proteomes" id="UP000762676"/>
    </source>
</evidence>
<name>A0AAV4G4Z5_9GAST</name>
<accession>A0AAV4G4Z5</accession>
<keyword evidence="3" id="KW-1185">Reference proteome</keyword>
<dbReference type="Proteomes" id="UP000762676">
    <property type="component" value="Unassembled WGS sequence"/>
</dbReference>
<reference evidence="2 3" key="1">
    <citation type="journal article" date="2021" name="Elife">
        <title>Chloroplast acquisition without the gene transfer in kleptoplastic sea slugs, Plakobranchus ocellatus.</title>
        <authorList>
            <person name="Maeda T."/>
            <person name="Takahashi S."/>
            <person name="Yoshida T."/>
            <person name="Shimamura S."/>
            <person name="Takaki Y."/>
            <person name="Nagai Y."/>
            <person name="Toyoda A."/>
            <person name="Suzuki Y."/>
            <person name="Arimoto A."/>
            <person name="Ishii H."/>
            <person name="Satoh N."/>
            <person name="Nishiyama T."/>
            <person name="Hasebe M."/>
            <person name="Maruyama T."/>
            <person name="Minagawa J."/>
            <person name="Obokata J."/>
            <person name="Shigenobu S."/>
        </authorList>
    </citation>
    <scope>NUCLEOTIDE SEQUENCE [LARGE SCALE GENOMIC DNA]</scope>
</reference>
<evidence type="ECO:0000259" key="1">
    <source>
        <dbReference type="Pfam" id="PF13843"/>
    </source>
</evidence>
<comment type="caution">
    <text evidence="2">The sequence shown here is derived from an EMBL/GenBank/DDBJ whole genome shotgun (WGS) entry which is preliminary data.</text>
</comment>
<organism evidence="2 3">
    <name type="scientific">Elysia marginata</name>
    <dbReference type="NCBI Taxonomy" id="1093978"/>
    <lineage>
        <taxon>Eukaryota</taxon>
        <taxon>Metazoa</taxon>
        <taxon>Spiralia</taxon>
        <taxon>Lophotrochozoa</taxon>
        <taxon>Mollusca</taxon>
        <taxon>Gastropoda</taxon>
        <taxon>Heterobranchia</taxon>
        <taxon>Euthyneura</taxon>
        <taxon>Panpulmonata</taxon>
        <taxon>Sacoglossa</taxon>
        <taxon>Placobranchoidea</taxon>
        <taxon>Plakobranchidae</taxon>
        <taxon>Elysia</taxon>
    </lineage>
</organism>
<proteinExistence type="predicted"/>
<protein>
    <submittedName>
        <fullName evidence="2">PiggyBac transposable element-derived protein 3</fullName>
    </submittedName>
</protein>
<sequence length="100" mass="11686">MGGTDRMDQNIANCRVNIRVKKWWWPLFVFCLNTSSHNAWCLYRKSAAAKQRSLDYLGFLRHIALSHMYTNTGGGWSSTDQVQWRYQSLVKLQVTRVDTT</sequence>
<dbReference type="InterPro" id="IPR029526">
    <property type="entry name" value="PGBD"/>
</dbReference>
<dbReference type="EMBL" id="BMAT01004774">
    <property type="protein sequence ID" value="GFR80160.1"/>
    <property type="molecule type" value="Genomic_DNA"/>
</dbReference>
<gene>
    <name evidence="2" type="ORF">ElyMa_002307600</name>
</gene>
<dbReference type="Pfam" id="PF13843">
    <property type="entry name" value="DDE_Tnp_1_7"/>
    <property type="match status" value="1"/>
</dbReference>
<dbReference type="AlphaFoldDB" id="A0AAV4G4Z5"/>